<proteinExistence type="predicted"/>
<dbReference type="RefSeq" id="WP_108220544.1">
    <property type="nucleotide sequence ID" value="NZ_CP090021.1"/>
</dbReference>
<organism evidence="3 4">
    <name type="scientific">Cereibacter azotoformans</name>
    <dbReference type="NCBI Taxonomy" id="43057"/>
    <lineage>
        <taxon>Bacteria</taxon>
        <taxon>Pseudomonadati</taxon>
        <taxon>Pseudomonadota</taxon>
        <taxon>Alphaproteobacteria</taxon>
        <taxon>Rhodobacterales</taxon>
        <taxon>Paracoccaceae</taxon>
        <taxon>Cereibacter</taxon>
    </lineage>
</organism>
<evidence type="ECO:0000256" key="1">
    <source>
        <dbReference type="SAM" id="MobiDB-lite"/>
    </source>
</evidence>
<evidence type="ECO:0000313" key="3">
    <source>
        <dbReference type="EMBL" id="PTR19700.1"/>
    </source>
</evidence>
<feature type="region of interest" description="Disordered" evidence="1">
    <location>
        <begin position="41"/>
        <end position="84"/>
    </location>
</feature>
<evidence type="ECO:0000313" key="4">
    <source>
        <dbReference type="Proteomes" id="UP000244060"/>
    </source>
</evidence>
<feature type="compositionally biased region" description="Acidic residues" evidence="1">
    <location>
        <begin position="62"/>
        <end position="72"/>
    </location>
</feature>
<evidence type="ECO:0000256" key="2">
    <source>
        <dbReference type="SAM" id="Phobius"/>
    </source>
</evidence>
<sequence>MAYARNDTRAGEGRHSTLMLASAVILGAFGALAVRHLMNSRQPSGYPDVRPAGPDAMRDPPDDWDEVDEQLDESFPASDPPSNY</sequence>
<dbReference type="AlphaFoldDB" id="A0A2T5KBB1"/>
<dbReference type="OrthoDB" id="7873635at2"/>
<accession>A0A2T5KBB1</accession>
<keyword evidence="2" id="KW-0472">Membrane</keyword>
<reference evidence="3 4" key="1">
    <citation type="submission" date="2018-04" db="EMBL/GenBank/DDBJ databases">
        <title>Genomic Encyclopedia of Type Strains, Phase III (KMG-III): the genomes of soil and plant-associated and newly described type strains.</title>
        <authorList>
            <person name="Whitman W."/>
        </authorList>
    </citation>
    <scope>NUCLEOTIDE SEQUENCE [LARGE SCALE GENOMIC DNA]</scope>
    <source>
        <strain evidence="3 4">KA25</strain>
    </source>
</reference>
<dbReference type="EMBL" id="QAOT01000004">
    <property type="protein sequence ID" value="PTR19700.1"/>
    <property type="molecule type" value="Genomic_DNA"/>
</dbReference>
<keyword evidence="2" id="KW-1133">Transmembrane helix</keyword>
<dbReference type="Proteomes" id="UP000244060">
    <property type="component" value="Unassembled WGS sequence"/>
</dbReference>
<comment type="caution">
    <text evidence="3">The sequence shown here is derived from an EMBL/GenBank/DDBJ whole genome shotgun (WGS) entry which is preliminary data.</text>
</comment>
<feature type="transmembrane region" description="Helical" evidence="2">
    <location>
        <begin position="15"/>
        <end position="34"/>
    </location>
</feature>
<protein>
    <submittedName>
        <fullName evidence="3">Uncharacterized protein</fullName>
    </submittedName>
</protein>
<keyword evidence="2" id="KW-0812">Transmembrane</keyword>
<name>A0A2T5KBB1_9RHOB</name>
<keyword evidence="4" id="KW-1185">Reference proteome</keyword>
<gene>
    <name evidence="3" type="ORF">C8J28_104185</name>
</gene>